<keyword evidence="8" id="KW-1185">Reference proteome</keyword>
<evidence type="ECO:0000256" key="5">
    <source>
        <dbReference type="SAM" id="Phobius"/>
    </source>
</evidence>
<feature type="transmembrane region" description="Helical" evidence="5">
    <location>
        <begin position="184"/>
        <end position="201"/>
    </location>
</feature>
<dbReference type="Pfam" id="PF00909">
    <property type="entry name" value="Ammonium_transp"/>
    <property type="match status" value="2"/>
</dbReference>
<dbReference type="OrthoDB" id="534912at2759"/>
<feature type="domain" description="Ammonium transporter AmtB-like" evidence="6">
    <location>
        <begin position="29"/>
        <end position="211"/>
    </location>
</feature>
<evidence type="ECO:0000256" key="4">
    <source>
        <dbReference type="ARBA" id="ARBA00023136"/>
    </source>
</evidence>
<dbReference type="GO" id="GO:0097272">
    <property type="term" value="P:ammonium homeostasis"/>
    <property type="evidence" value="ECO:0007669"/>
    <property type="project" value="TreeGrafter"/>
</dbReference>
<gene>
    <name evidence="7" type="ORF">DIABBA_LOCUS5952</name>
</gene>
<evidence type="ECO:0000313" key="8">
    <source>
        <dbReference type="Proteomes" id="UP001153709"/>
    </source>
</evidence>
<dbReference type="InterPro" id="IPR024041">
    <property type="entry name" value="NH4_transpt_AmtB-like_dom"/>
</dbReference>
<dbReference type="Proteomes" id="UP001153709">
    <property type="component" value="Chromosome 3"/>
</dbReference>
<dbReference type="SUPFAM" id="SSF111352">
    <property type="entry name" value="Ammonium transporter"/>
    <property type="match status" value="1"/>
</dbReference>
<dbReference type="PANTHER" id="PTHR11730:SF58">
    <property type="entry name" value="AMMONIUM TRANSPORTER"/>
    <property type="match status" value="1"/>
</dbReference>
<organism evidence="7 8">
    <name type="scientific">Diabrotica balteata</name>
    <name type="common">Banded cucumber beetle</name>
    <dbReference type="NCBI Taxonomy" id="107213"/>
    <lineage>
        <taxon>Eukaryota</taxon>
        <taxon>Metazoa</taxon>
        <taxon>Ecdysozoa</taxon>
        <taxon>Arthropoda</taxon>
        <taxon>Hexapoda</taxon>
        <taxon>Insecta</taxon>
        <taxon>Pterygota</taxon>
        <taxon>Neoptera</taxon>
        <taxon>Endopterygota</taxon>
        <taxon>Coleoptera</taxon>
        <taxon>Polyphaga</taxon>
        <taxon>Cucujiformia</taxon>
        <taxon>Chrysomeloidea</taxon>
        <taxon>Chrysomelidae</taxon>
        <taxon>Galerucinae</taxon>
        <taxon>Diabroticina</taxon>
        <taxon>Diabroticites</taxon>
        <taxon>Diabrotica</taxon>
    </lineage>
</organism>
<dbReference type="AlphaFoldDB" id="A0A9N9XE54"/>
<proteinExistence type="predicted"/>
<feature type="domain" description="Ammonium transporter AmtB-like" evidence="6">
    <location>
        <begin position="212"/>
        <end position="310"/>
    </location>
</feature>
<feature type="transmembrane region" description="Helical" evidence="5">
    <location>
        <begin position="83"/>
        <end position="106"/>
    </location>
</feature>
<name>A0A9N9XE54_DIABA</name>
<evidence type="ECO:0000259" key="6">
    <source>
        <dbReference type="Pfam" id="PF00909"/>
    </source>
</evidence>
<dbReference type="GO" id="GO:0008519">
    <property type="term" value="F:ammonium channel activity"/>
    <property type="evidence" value="ECO:0007669"/>
    <property type="project" value="InterPro"/>
</dbReference>
<feature type="transmembrane region" description="Helical" evidence="5">
    <location>
        <begin position="113"/>
        <end position="133"/>
    </location>
</feature>
<dbReference type="InterPro" id="IPR029020">
    <property type="entry name" value="Ammonium/urea_transptr"/>
</dbReference>
<comment type="subcellular location">
    <subcellularLocation>
        <location evidence="1">Membrane</location>
        <topology evidence="1">Multi-pass membrane protein</topology>
    </subcellularLocation>
</comment>
<dbReference type="PANTHER" id="PTHR11730">
    <property type="entry name" value="AMMONIUM TRANSPORTER"/>
    <property type="match status" value="1"/>
</dbReference>
<protein>
    <recommendedName>
        <fullName evidence="6">Ammonium transporter AmtB-like domain-containing protein</fullName>
    </recommendedName>
</protein>
<feature type="transmembrane region" description="Helical" evidence="5">
    <location>
        <begin position="260"/>
        <end position="288"/>
    </location>
</feature>
<evidence type="ECO:0000313" key="7">
    <source>
        <dbReference type="EMBL" id="CAG9832475.1"/>
    </source>
</evidence>
<evidence type="ECO:0000256" key="1">
    <source>
        <dbReference type="ARBA" id="ARBA00004141"/>
    </source>
</evidence>
<evidence type="ECO:0000256" key="2">
    <source>
        <dbReference type="ARBA" id="ARBA00022692"/>
    </source>
</evidence>
<keyword evidence="4 5" id="KW-0472">Membrane</keyword>
<dbReference type="EMBL" id="OU898278">
    <property type="protein sequence ID" value="CAG9832475.1"/>
    <property type="molecule type" value="Genomic_DNA"/>
</dbReference>
<evidence type="ECO:0000256" key="3">
    <source>
        <dbReference type="ARBA" id="ARBA00022989"/>
    </source>
</evidence>
<reference evidence="7" key="1">
    <citation type="submission" date="2022-01" db="EMBL/GenBank/DDBJ databases">
        <authorList>
            <person name="King R."/>
        </authorList>
    </citation>
    <scope>NUCLEOTIDE SEQUENCE</scope>
</reference>
<keyword evidence="3 5" id="KW-1133">Transmembrane helix</keyword>
<feature type="transmembrane region" description="Helical" evidence="5">
    <location>
        <begin position="153"/>
        <end position="172"/>
    </location>
</feature>
<sequence>MSLNKSEIRIRNETIPWLYAIDYEDANWVITSSFMIFTMQTGLTYWMFGYALSFGRSEYNNGFIALGDFFIDPSVRDPLKGSIYTAFIFQLSFATTATTIVSGAMAERCNFKAYCVFSFLNTVIYCIPAGWVWGEHGFLKNLGAVDIAGSGAVHLIGGSAAFASAVMLGPRLGRYDNGITPLPLGNPVNAVMGLFVLWWGWLAFNSGSTYGMGVDDPVGASSVHGIGGIWGVIAVGIFAEDPVPLDTTSGRNGILKGGGWYLLAIQTLTALCLLAWGVLSTFILLWIINQFITIRMEVHTELMGADITEHLVKHGHVGVSRAVSAFRPVLDTNDIDQLNTVGMNPEHHKHVDAVKTMARKKRYRLSKILRDITKDRNMGINVAKKLFPKKNSSGAKQPMTATVVQNGTEVKSSQLAWVH</sequence>
<dbReference type="Gene3D" id="1.10.3430.10">
    <property type="entry name" value="Ammonium transporter AmtB like domains"/>
    <property type="match status" value="2"/>
</dbReference>
<keyword evidence="2 5" id="KW-0812">Transmembrane</keyword>
<accession>A0A9N9XE54</accession>
<feature type="transmembrane region" description="Helical" evidence="5">
    <location>
        <begin position="28"/>
        <end position="48"/>
    </location>
</feature>
<dbReference type="GO" id="GO:0005886">
    <property type="term" value="C:plasma membrane"/>
    <property type="evidence" value="ECO:0007669"/>
    <property type="project" value="TreeGrafter"/>
</dbReference>